<keyword evidence="2" id="KW-1185">Reference proteome</keyword>
<protein>
    <submittedName>
        <fullName evidence="1">Uncharacterized protein</fullName>
    </submittedName>
</protein>
<dbReference type="AlphaFoldDB" id="A0A0B2US83"/>
<evidence type="ECO:0000313" key="1">
    <source>
        <dbReference type="EMBL" id="KHN72238.1"/>
    </source>
</evidence>
<feature type="non-terminal residue" evidence="1">
    <location>
        <position position="109"/>
    </location>
</feature>
<evidence type="ECO:0000313" key="2">
    <source>
        <dbReference type="Proteomes" id="UP000031036"/>
    </source>
</evidence>
<feature type="non-terminal residue" evidence="1">
    <location>
        <position position="1"/>
    </location>
</feature>
<dbReference type="EMBL" id="JPKZ01003281">
    <property type="protein sequence ID" value="KHN72238.1"/>
    <property type="molecule type" value="Genomic_DNA"/>
</dbReference>
<dbReference type="Proteomes" id="UP000031036">
    <property type="component" value="Unassembled WGS sequence"/>
</dbReference>
<gene>
    <name evidence="1" type="ORF">Tcan_00561</name>
</gene>
<accession>A0A0B2US83</accession>
<comment type="caution">
    <text evidence="1">The sequence shown here is derived from an EMBL/GenBank/DDBJ whole genome shotgun (WGS) entry which is preliminary data.</text>
</comment>
<sequence>TFRAERHGFQFCLKHGFRETAGDTVGPSLRSIRFRRQNSIGNFLRGITAYVGETSTLFPAMFSSPATKKITCIVGVDNECVLRRECDQKLHMFLSDDKMANASAYTTSR</sequence>
<reference evidence="1 2" key="1">
    <citation type="submission" date="2014-11" db="EMBL/GenBank/DDBJ databases">
        <title>Genetic blueprint of the zoonotic pathogen Toxocara canis.</title>
        <authorList>
            <person name="Zhu X.-Q."/>
            <person name="Korhonen P.K."/>
            <person name="Cai H."/>
            <person name="Young N.D."/>
            <person name="Nejsum P."/>
            <person name="von Samson-Himmelstjerna G."/>
            <person name="Boag P.R."/>
            <person name="Tan P."/>
            <person name="Li Q."/>
            <person name="Min J."/>
            <person name="Yang Y."/>
            <person name="Wang X."/>
            <person name="Fang X."/>
            <person name="Hall R.S."/>
            <person name="Hofmann A."/>
            <person name="Sternberg P.W."/>
            <person name="Jex A.R."/>
            <person name="Gasser R.B."/>
        </authorList>
    </citation>
    <scope>NUCLEOTIDE SEQUENCE [LARGE SCALE GENOMIC DNA]</scope>
    <source>
        <strain evidence="1">PN_DK_2014</strain>
    </source>
</reference>
<proteinExistence type="predicted"/>
<name>A0A0B2US83_TOXCA</name>
<organism evidence="1 2">
    <name type="scientific">Toxocara canis</name>
    <name type="common">Canine roundworm</name>
    <dbReference type="NCBI Taxonomy" id="6265"/>
    <lineage>
        <taxon>Eukaryota</taxon>
        <taxon>Metazoa</taxon>
        <taxon>Ecdysozoa</taxon>
        <taxon>Nematoda</taxon>
        <taxon>Chromadorea</taxon>
        <taxon>Rhabditida</taxon>
        <taxon>Spirurina</taxon>
        <taxon>Ascaridomorpha</taxon>
        <taxon>Ascaridoidea</taxon>
        <taxon>Toxocaridae</taxon>
        <taxon>Toxocara</taxon>
    </lineage>
</organism>